<sequence>MLTGNSAPAALSTTTQKEFIVQKCPSPRHPLRILIRAALVPALLPLFSLTGCSEPAATGVHAEPPRPAYVVTVTPKAGAELEFVGEVRAVQRAELSFAVAGQVATVLVEPGDHVRPGQVLATLHPQQVAAQTATARSDLARAEAQLAEVRQRHDRIVAARASGAASAAELHAVQAELGSAEATLRSAHAQRDAADWSLEQARLRAPMDGTVSARHVEPGQGTGPGAPAFTLDGAGRELSVLVPGDQPAKAGQPALLRSGDVRLDGKVLRVASRLEAGGLRRVFLSVPERADVGSAWRVSLTANLPSAALQIPLRAVQQSQQDRGHVLRVGADGHTVEQVTVRLGALHGDSVEIEDGLRQGDRVIVAGALSIQPGSKVAPFALPRGGQQ</sequence>
<comment type="similarity">
    <text evidence="2">Belongs to the membrane fusion protein (MFP) (TC 8.A.1) family.</text>
</comment>
<proteinExistence type="inferred from homology"/>
<dbReference type="NCBIfam" id="TIGR01730">
    <property type="entry name" value="RND_mfp"/>
    <property type="match status" value="1"/>
</dbReference>
<keyword evidence="4" id="KW-0175">Coiled coil</keyword>
<dbReference type="GO" id="GO:1990281">
    <property type="term" value="C:efflux pump complex"/>
    <property type="evidence" value="ECO:0007669"/>
    <property type="project" value="TreeGrafter"/>
</dbReference>
<name>A0A7X2LTK7_9BURK</name>
<dbReference type="InterPro" id="IPR058627">
    <property type="entry name" value="MdtA-like_C"/>
</dbReference>
<dbReference type="Pfam" id="PF25967">
    <property type="entry name" value="RND-MFP_C"/>
    <property type="match status" value="1"/>
</dbReference>
<dbReference type="InterPro" id="IPR006143">
    <property type="entry name" value="RND_pump_MFP"/>
</dbReference>
<dbReference type="PANTHER" id="PTHR30469">
    <property type="entry name" value="MULTIDRUG RESISTANCE PROTEIN MDTA"/>
    <property type="match status" value="1"/>
</dbReference>
<protein>
    <submittedName>
        <fullName evidence="7">Efflux RND transporter periplasmic adaptor subunit</fullName>
    </submittedName>
</protein>
<dbReference type="Proteomes" id="UP000446768">
    <property type="component" value="Unassembled WGS sequence"/>
</dbReference>
<organism evidence="7 8">
    <name type="scientific">Pseudoduganella rivuli</name>
    <dbReference type="NCBI Taxonomy" id="2666085"/>
    <lineage>
        <taxon>Bacteria</taxon>
        <taxon>Pseudomonadati</taxon>
        <taxon>Pseudomonadota</taxon>
        <taxon>Betaproteobacteria</taxon>
        <taxon>Burkholderiales</taxon>
        <taxon>Oxalobacteraceae</taxon>
        <taxon>Telluria group</taxon>
        <taxon>Pseudoduganella</taxon>
    </lineage>
</organism>
<feature type="domain" description="Multidrug resistance protein MdtA-like barrel-sandwich hybrid" evidence="5">
    <location>
        <begin position="93"/>
        <end position="221"/>
    </location>
</feature>
<evidence type="ECO:0000256" key="1">
    <source>
        <dbReference type="ARBA" id="ARBA00004196"/>
    </source>
</evidence>
<feature type="domain" description="Multidrug resistance protein MdtA-like C-terminal permuted SH3" evidence="6">
    <location>
        <begin position="308"/>
        <end position="367"/>
    </location>
</feature>
<dbReference type="GO" id="GO:0015562">
    <property type="term" value="F:efflux transmembrane transporter activity"/>
    <property type="evidence" value="ECO:0007669"/>
    <property type="project" value="TreeGrafter"/>
</dbReference>
<dbReference type="EMBL" id="WKJJ01000005">
    <property type="protein sequence ID" value="MRV71954.1"/>
    <property type="molecule type" value="Genomic_DNA"/>
</dbReference>
<evidence type="ECO:0000313" key="7">
    <source>
        <dbReference type="EMBL" id="MRV71954.1"/>
    </source>
</evidence>
<keyword evidence="3" id="KW-0813">Transport</keyword>
<evidence type="ECO:0000256" key="2">
    <source>
        <dbReference type="ARBA" id="ARBA00009477"/>
    </source>
</evidence>
<gene>
    <name evidence="7" type="ORF">GJ700_09530</name>
</gene>
<evidence type="ECO:0000256" key="4">
    <source>
        <dbReference type="SAM" id="Coils"/>
    </source>
</evidence>
<comment type="caution">
    <text evidence="7">The sequence shown here is derived from an EMBL/GenBank/DDBJ whole genome shotgun (WGS) entry which is preliminary data.</text>
</comment>
<dbReference type="AlphaFoldDB" id="A0A7X2LTK7"/>
<evidence type="ECO:0000256" key="3">
    <source>
        <dbReference type="ARBA" id="ARBA00022448"/>
    </source>
</evidence>
<dbReference type="PANTHER" id="PTHR30469:SF15">
    <property type="entry name" value="HLYD FAMILY OF SECRETION PROTEINS"/>
    <property type="match status" value="1"/>
</dbReference>
<feature type="coiled-coil region" evidence="4">
    <location>
        <begin position="132"/>
        <end position="159"/>
    </location>
</feature>
<dbReference type="Gene3D" id="2.40.420.20">
    <property type="match status" value="1"/>
</dbReference>
<keyword evidence="8" id="KW-1185">Reference proteome</keyword>
<dbReference type="Gene3D" id="1.10.287.470">
    <property type="entry name" value="Helix hairpin bin"/>
    <property type="match status" value="1"/>
</dbReference>
<dbReference type="Pfam" id="PF25917">
    <property type="entry name" value="BSH_RND"/>
    <property type="match status" value="1"/>
</dbReference>
<dbReference type="RefSeq" id="WP_154373041.1">
    <property type="nucleotide sequence ID" value="NZ_WKJJ01000005.1"/>
</dbReference>
<dbReference type="Gene3D" id="2.40.50.100">
    <property type="match status" value="1"/>
</dbReference>
<evidence type="ECO:0000259" key="6">
    <source>
        <dbReference type="Pfam" id="PF25967"/>
    </source>
</evidence>
<dbReference type="SUPFAM" id="SSF111369">
    <property type="entry name" value="HlyD-like secretion proteins"/>
    <property type="match status" value="1"/>
</dbReference>
<evidence type="ECO:0000313" key="8">
    <source>
        <dbReference type="Proteomes" id="UP000446768"/>
    </source>
</evidence>
<comment type="subcellular location">
    <subcellularLocation>
        <location evidence="1">Cell envelope</location>
    </subcellularLocation>
</comment>
<dbReference type="InterPro" id="IPR058625">
    <property type="entry name" value="MdtA-like_BSH"/>
</dbReference>
<evidence type="ECO:0000259" key="5">
    <source>
        <dbReference type="Pfam" id="PF25917"/>
    </source>
</evidence>
<reference evidence="7 8" key="1">
    <citation type="submission" date="2019-11" db="EMBL/GenBank/DDBJ databases">
        <title>Novel species isolated from a subtropical stream in China.</title>
        <authorList>
            <person name="Lu H."/>
        </authorList>
    </citation>
    <scope>NUCLEOTIDE SEQUENCE [LARGE SCALE GENOMIC DNA]</scope>
    <source>
        <strain evidence="7 8">FT92W</strain>
    </source>
</reference>
<accession>A0A7X2LTK7</accession>